<evidence type="ECO:0000256" key="1">
    <source>
        <dbReference type="ARBA" id="ARBA00022741"/>
    </source>
</evidence>
<dbReference type="UniPathway" id="UPA00241">
    <property type="reaction ID" value="UER00356"/>
</dbReference>
<dbReference type="AlphaFoldDB" id="A0A2H0XTY1"/>
<evidence type="ECO:0000256" key="4">
    <source>
        <dbReference type="NCBIfam" id="TIGR00152"/>
    </source>
</evidence>
<organism evidence="5 6">
    <name type="scientific">Candidatus Saganbacteria bacterium CG08_land_8_20_14_0_20_45_16</name>
    <dbReference type="NCBI Taxonomy" id="2014293"/>
    <lineage>
        <taxon>Bacteria</taxon>
        <taxon>Bacillati</taxon>
        <taxon>Saganbacteria</taxon>
    </lineage>
</organism>
<proteinExistence type="inferred from homology"/>
<dbReference type="Gene3D" id="3.40.50.300">
    <property type="entry name" value="P-loop containing nucleotide triphosphate hydrolases"/>
    <property type="match status" value="1"/>
</dbReference>
<name>A0A2H0XTY1_UNCSA</name>
<evidence type="ECO:0000313" key="6">
    <source>
        <dbReference type="Proteomes" id="UP000231343"/>
    </source>
</evidence>
<dbReference type="EMBL" id="PEYM01000136">
    <property type="protein sequence ID" value="PIS28373.1"/>
    <property type="molecule type" value="Genomic_DNA"/>
</dbReference>
<comment type="function">
    <text evidence="3">Catalyzes the phosphorylation of the 3'-hydroxyl group of dephosphocoenzyme A to form coenzyme A.</text>
</comment>
<dbReference type="CDD" id="cd02022">
    <property type="entry name" value="DPCK"/>
    <property type="match status" value="1"/>
</dbReference>
<dbReference type="PANTHER" id="PTHR10695:SF46">
    <property type="entry name" value="BIFUNCTIONAL COENZYME A SYNTHASE-RELATED"/>
    <property type="match status" value="1"/>
</dbReference>
<dbReference type="GO" id="GO:0005737">
    <property type="term" value="C:cytoplasm"/>
    <property type="evidence" value="ECO:0007669"/>
    <property type="project" value="UniProtKB-SubCell"/>
</dbReference>
<sequence length="187" mass="20723">MSNISARGGCAFGAKCRIIGLTGPIASGKSEVAKILARHGAFVIDVDKEAHRLMGLSRAKRQQLAELVFSDPQKLRELNQLVHPKLKKTIFEKLKIRKFDSRMIVINAAVLKEIGLIGFCDEVWVVMASKKTRLARLLEKGLSKEAALARINSQMGQKNYLKLADVVIDNNGTRKELNGQVQALFKL</sequence>
<dbReference type="Pfam" id="PF01121">
    <property type="entry name" value="CoaE"/>
    <property type="match status" value="2"/>
</dbReference>
<keyword evidence="1 3" id="KW-0547">Nucleotide-binding</keyword>
<reference evidence="5 6" key="1">
    <citation type="submission" date="2017-09" db="EMBL/GenBank/DDBJ databases">
        <title>Depth-based differentiation of microbial function through sediment-hosted aquifers and enrichment of novel symbionts in the deep terrestrial subsurface.</title>
        <authorList>
            <person name="Probst A.J."/>
            <person name="Ladd B."/>
            <person name="Jarett J.K."/>
            <person name="Geller-Mcgrath D.E."/>
            <person name="Sieber C.M."/>
            <person name="Emerson J.B."/>
            <person name="Anantharaman K."/>
            <person name="Thomas B.C."/>
            <person name="Malmstrom R."/>
            <person name="Stieglmeier M."/>
            <person name="Klingl A."/>
            <person name="Woyke T."/>
            <person name="Ryan C.M."/>
            <person name="Banfield J.F."/>
        </authorList>
    </citation>
    <scope>NUCLEOTIDE SEQUENCE [LARGE SCALE GENOMIC DNA]</scope>
    <source>
        <strain evidence="5">CG08_land_8_20_14_0_20_45_16</strain>
    </source>
</reference>
<gene>
    <name evidence="3 5" type="primary">coaE</name>
    <name evidence="5" type="ORF">COT42_08360</name>
</gene>
<dbReference type="EC" id="2.7.1.24" evidence="3 4"/>
<keyword evidence="3" id="KW-0808">Transferase</keyword>
<dbReference type="Proteomes" id="UP000231343">
    <property type="component" value="Unassembled WGS sequence"/>
</dbReference>
<dbReference type="HAMAP" id="MF_00376">
    <property type="entry name" value="Dephospho_CoA_kinase"/>
    <property type="match status" value="1"/>
</dbReference>
<dbReference type="GO" id="GO:0015937">
    <property type="term" value="P:coenzyme A biosynthetic process"/>
    <property type="evidence" value="ECO:0007669"/>
    <property type="project" value="UniProtKB-UniRule"/>
</dbReference>
<dbReference type="NCBIfam" id="TIGR00152">
    <property type="entry name" value="dephospho-CoA kinase"/>
    <property type="match status" value="1"/>
</dbReference>
<dbReference type="PROSITE" id="PS51219">
    <property type="entry name" value="DPCK"/>
    <property type="match status" value="1"/>
</dbReference>
<keyword evidence="3 5" id="KW-0418">Kinase</keyword>
<dbReference type="InterPro" id="IPR027417">
    <property type="entry name" value="P-loop_NTPase"/>
</dbReference>
<keyword evidence="2 3" id="KW-0067">ATP-binding</keyword>
<comment type="caution">
    <text evidence="5">The sequence shown here is derived from an EMBL/GenBank/DDBJ whole genome shotgun (WGS) entry which is preliminary data.</text>
</comment>
<keyword evidence="3" id="KW-0963">Cytoplasm</keyword>
<evidence type="ECO:0000256" key="2">
    <source>
        <dbReference type="ARBA" id="ARBA00022840"/>
    </source>
</evidence>
<evidence type="ECO:0000313" key="5">
    <source>
        <dbReference type="EMBL" id="PIS28373.1"/>
    </source>
</evidence>
<dbReference type="InterPro" id="IPR001977">
    <property type="entry name" value="Depp_CoAkinase"/>
</dbReference>
<dbReference type="SUPFAM" id="SSF52540">
    <property type="entry name" value="P-loop containing nucleoside triphosphate hydrolases"/>
    <property type="match status" value="1"/>
</dbReference>
<comment type="subcellular location">
    <subcellularLocation>
        <location evidence="3">Cytoplasm</location>
    </subcellularLocation>
</comment>
<comment type="pathway">
    <text evidence="3">Cofactor biosynthesis; coenzyme A biosynthesis; CoA from (R)-pantothenate: step 5/5.</text>
</comment>
<protein>
    <recommendedName>
        <fullName evidence="3 4">Dephospho-CoA kinase</fullName>
        <ecNumber evidence="3 4">2.7.1.24</ecNumber>
    </recommendedName>
    <alternativeName>
        <fullName evidence="3">Dephosphocoenzyme A kinase</fullName>
    </alternativeName>
</protein>
<evidence type="ECO:0000256" key="3">
    <source>
        <dbReference type="HAMAP-Rule" id="MF_00376"/>
    </source>
</evidence>
<dbReference type="PANTHER" id="PTHR10695">
    <property type="entry name" value="DEPHOSPHO-COA KINASE-RELATED"/>
    <property type="match status" value="1"/>
</dbReference>
<keyword evidence="3" id="KW-0173">Coenzyme A biosynthesis</keyword>
<comment type="catalytic activity">
    <reaction evidence="3">
        <text>3'-dephospho-CoA + ATP = ADP + CoA + H(+)</text>
        <dbReference type="Rhea" id="RHEA:18245"/>
        <dbReference type="ChEBI" id="CHEBI:15378"/>
        <dbReference type="ChEBI" id="CHEBI:30616"/>
        <dbReference type="ChEBI" id="CHEBI:57287"/>
        <dbReference type="ChEBI" id="CHEBI:57328"/>
        <dbReference type="ChEBI" id="CHEBI:456216"/>
        <dbReference type="EC" id="2.7.1.24"/>
    </reaction>
</comment>
<dbReference type="GO" id="GO:0004140">
    <property type="term" value="F:dephospho-CoA kinase activity"/>
    <property type="evidence" value="ECO:0007669"/>
    <property type="project" value="UniProtKB-UniRule"/>
</dbReference>
<comment type="similarity">
    <text evidence="3">Belongs to the CoaE family.</text>
</comment>
<feature type="binding site" evidence="3">
    <location>
        <begin position="26"/>
        <end position="31"/>
    </location>
    <ligand>
        <name>ATP</name>
        <dbReference type="ChEBI" id="CHEBI:30616"/>
    </ligand>
</feature>
<dbReference type="GO" id="GO:0005524">
    <property type="term" value="F:ATP binding"/>
    <property type="evidence" value="ECO:0007669"/>
    <property type="project" value="UniProtKB-UniRule"/>
</dbReference>
<accession>A0A2H0XTY1</accession>